<dbReference type="GeneID" id="85455978"/>
<gene>
    <name evidence="1" type="ORF">BDP55DRAFT_625284</name>
</gene>
<sequence length="239" mass="26478">MRAWLRSPCRWLNHGQVYGMERPSAEAKSFAEMGSLVRAAAKLHVFESQKRAGNMRTRPFNNAAGNGHPMFFDCLPRKHHIAPSKQHPNLKESRPLGILGSKLGRFLAAACGDSPARYQFLLPAQQQGGGGPDSFGLFWCLLIGPSLKSGTSGILALSLPSHPRSSADQRRQLAPFYSSYSFKLFKRNCNKWHHALGKVVAHDQGTGIVNDIEKTLWCSQSQFTRVPSGLDQIQSLIRI</sequence>
<protein>
    <submittedName>
        <fullName evidence="1">Uncharacterized protein</fullName>
    </submittedName>
</protein>
<proteinExistence type="predicted"/>
<dbReference type="Proteomes" id="UP001224890">
    <property type="component" value="Unassembled WGS sequence"/>
</dbReference>
<organism evidence="1 2">
    <name type="scientific">Colletotrichum godetiae</name>
    <dbReference type="NCBI Taxonomy" id="1209918"/>
    <lineage>
        <taxon>Eukaryota</taxon>
        <taxon>Fungi</taxon>
        <taxon>Dikarya</taxon>
        <taxon>Ascomycota</taxon>
        <taxon>Pezizomycotina</taxon>
        <taxon>Sordariomycetes</taxon>
        <taxon>Hypocreomycetidae</taxon>
        <taxon>Glomerellales</taxon>
        <taxon>Glomerellaceae</taxon>
        <taxon>Colletotrichum</taxon>
        <taxon>Colletotrichum acutatum species complex</taxon>
    </lineage>
</organism>
<evidence type="ECO:0000313" key="2">
    <source>
        <dbReference type="Proteomes" id="UP001224890"/>
    </source>
</evidence>
<dbReference type="AlphaFoldDB" id="A0AAJ0AZ84"/>
<accession>A0AAJ0AZ84</accession>
<dbReference type="RefSeq" id="XP_060436784.1">
    <property type="nucleotide sequence ID" value="XM_060571452.1"/>
</dbReference>
<comment type="caution">
    <text evidence="1">The sequence shown here is derived from an EMBL/GenBank/DDBJ whole genome shotgun (WGS) entry which is preliminary data.</text>
</comment>
<keyword evidence="2" id="KW-1185">Reference proteome</keyword>
<reference evidence="1" key="1">
    <citation type="submission" date="2021-06" db="EMBL/GenBank/DDBJ databases">
        <title>Comparative genomics, transcriptomics and evolutionary studies reveal genomic signatures of adaptation to plant cell wall in hemibiotrophic fungi.</title>
        <authorList>
            <consortium name="DOE Joint Genome Institute"/>
            <person name="Baroncelli R."/>
            <person name="Diaz J.F."/>
            <person name="Benocci T."/>
            <person name="Peng M."/>
            <person name="Battaglia E."/>
            <person name="Haridas S."/>
            <person name="Andreopoulos W."/>
            <person name="Labutti K."/>
            <person name="Pangilinan J."/>
            <person name="Floch G.L."/>
            <person name="Makela M.R."/>
            <person name="Henrissat B."/>
            <person name="Grigoriev I.V."/>
            <person name="Crouch J.A."/>
            <person name="De Vries R.P."/>
            <person name="Sukno S.A."/>
            <person name="Thon M.R."/>
        </authorList>
    </citation>
    <scope>NUCLEOTIDE SEQUENCE</scope>
    <source>
        <strain evidence="1">CBS 193.32</strain>
    </source>
</reference>
<name>A0AAJ0AZ84_9PEZI</name>
<evidence type="ECO:0000313" key="1">
    <source>
        <dbReference type="EMBL" id="KAK1701029.1"/>
    </source>
</evidence>
<dbReference type="EMBL" id="JAHMHR010000001">
    <property type="protein sequence ID" value="KAK1701029.1"/>
    <property type="molecule type" value="Genomic_DNA"/>
</dbReference>